<feature type="region of interest" description="Disordered" evidence="9">
    <location>
        <begin position="534"/>
        <end position="770"/>
    </location>
</feature>
<evidence type="ECO:0000256" key="2">
    <source>
        <dbReference type="ARBA" id="ARBA00010845"/>
    </source>
</evidence>
<reference evidence="12 13" key="1">
    <citation type="journal article" date="2024" name="Microbiol. Resour. Announc.">
        <title>Genome annotations for the ascomycete fungi Trichoderma harzianum, Trichoderma aggressivum, and Purpureocillium lilacinum.</title>
        <authorList>
            <person name="Beijen E.P.W."/>
            <person name="Ohm R.A."/>
        </authorList>
    </citation>
    <scope>NUCLEOTIDE SEQUENCE [LARGE SCALE GENOMIC DNA]</scope>
    <source>
        <strain evidence="12 13">CBS 150709</strain>
    </source>
</reference>
<keyword evidence="3" id="KW-0158">Chromosome</keyword>
<evidence type="ECO:0000313" key="13">
    <source>
        <dbReference type="Proteomes" id="UP001287286"/>
    </source>
</evidence>
<evidence type="ECO:0000259" key="11">
    <source>
        <dbReference type="Pfam" id="PF07558"/>
    </source>
</evidence>
<evidence type="ECO:0000256" key="1">
    <source>
        <dbReference type="ARBA" id="ARBA00004584"/>
    </source>
</evidence>
<comment type="caution">
    <text evidence="12">The sequence shown here is derived from an EMBL/GenBank/DDBJ whole genome shotgun (WGS) entry which is preliminary data.</text>
</comment>
<evidence type="ECO:0000256" key="8">
    <source>
        <dbReference type="ARBA" id="ARBA00023328"/>
    </source>
</evidence>
<feature type="compositionally biased region" description="Basic and acidic residues" evidence="9">
    <location>
        <begin position="619"/>
        <end position="628"/>
    </location>
</feature>
<evidence type="ECO:0000313" key="12">
    <source>
        <dbReference type="EMBL" id="KAK4087405.1"/>
    </source>
</evidence>
<keyword evidence="13" id="KW-1185">Reference proteome</keyword>
<keyword evidence="8" id="KW-0137">Centromere</keyword>
<evidence type="ECO:0008006" key="14">
    <source>
        <dbReference type="Google" id="ProtNLM"/>
    </source>
</evidence>
<evidence type="ECO:0000256" key="4">
    <source>
        <dbReference type="ARBA" id="ARBA00022618"/>
    </source>
</evidence>
<dbReference type="InterPro" id="IPR011515">
    <property type="entry name" value="Shugoshin_C"/>
</dbReference>
<keyword evidence="5" id="KW-0159">Chromosome partition</keyword>
<dbReference type="Proteomes" id="UP001287286">
    <property type="component" value="Unassembled WGS sequence"/>
</dbReference>
<feature type="compositionally biased region" description="Basic and acidic residues" evidence="9">
    <location>
        <begin position="487"/>
        <end position="499"/>
    </location>
</feature>
<evidence type="ECO:0000256" key="9">
    <source>
        <dbReference type="SAM" id="MobiDB-lite"/>
    </source>
</evidence>
<feature type="region of interest" description="Disordered" evidence="9">
    <location>
        <begin position="28"/>
        <end position="49"/>
    </location>
</feature>
<evidence type="ECO:0000256" key="6">
    <source>
        <dbReference type="ARBA" id="ARBA00023054"/>
    </source>
</evidence>
<comment type="similarity">
    <text evidence="2">Belongs to the shugoshin family.</text>
</comment>
<evidence type="ECO:0000256" key="5">
    <source>
        <dbReference type="ARBA" id="ARBA00022829"/>
    </source>
</evidence>
<keyword evidence="6" id="KW-0175">Coiled coil</keyword>
<name>A0ABR0BTU6_PURLI</name>
<keyword evidence="4" id="KW-0132">Cell division</keyword>
<feature type="compositionally biased region" description="Low complexity" evidence="9">
    <location>
        <begin position="742"/>
        <end position="754"/>
    </location>
</feature>
<evidence type="ECO:0000256" key="7">
    <source>
        <dbReference type="ARBA" id="ARBA00023306"/>
    </source>
</evidence>
<dbReference type="Pfam" id="PF07557">
    <property type="entry name" value="Shugoshin_C"/>
    <property type="match status" value="1"/>
</dbReference>
<accession>A0ABR0BTU6</accession>
<gene>
    <name evidence="12" type="ORF">Purlil1_8253</name>
</gene>
<organism evidence="12 13">
    <name type="scientific">Purpureocillium lilacinum</name>
    <name type="common">Paecilomyces lilacinus</name>
    <dbReference type="NCBI Taxonomy" id="33203"/>
    <lineage>
        <taxon>Eukaryota</taxon>
        <taxon>Fungi</taxon>
        <taxon>Dikarya</taxon>
        <taxon>Ascomycota</taxon>
        <taxon>Pezizomycotina</taxon>
        <taxon>Sordariomycetes</taxon>
        <taxon>Hypocreomycetidae</taxon>
        <taxon>Hypocreales</taxon>
        <taxon>Ophiocordycipitaceae</taxon>
        <taxon>Purpureocillium</taxon>
    </lineage>
</organism>
<feature type="compositionally biased region" description="Polar residues" evidence="9">
    <location>
        <begin position="28"/>
        <end position="39"/>
    </location>
</feature>
<feature type="domain" description="Shugoshin C-terminal" evidence="10">
    <location>
        <begin position="572"/>
        <end position="595"/>
    </location>
</feature>
<feature type="compositionally biased region" description="Basic and acidic residues" evidence="9">
    <location>
        <begin position="409"/>
        <end position="450"/>
    </location>
</feature>
<proteinExistence type="inferred from homology"/>
<keyword evidence="7" id="KW-0131">Cell cycle</keyword>
<feature type="compositionally biased region" description="Polar residues" evidence="9">
    <location>
        <begin position="239"/>
        <end position="252"/>
    </location>
</feature>
<sequence length="770" mass="84983">MCVGRFGGLQCFQRPGNQLCTPFQTALNHNRPNVNNDTPRNYRPPASARPPLWSSIHAGRVAPWALHRHHIALLPRLLTIHTRPQHAAISGITAHDELWLDSTNPRCLRTALRRVCPPPRALRSYRGMPPSDLELPVCKKFLRQNRDLAKSNNIRALRIRELENECACMLSENLELRGRILELEKQVEDNDSRRIADHALAIKHKLESQLTEWGTLLAGLGLEPPMKKHSPRVRKTARSRMSFSGSRPSPSQRRLREVARDIEELGHIAEAKSYPRKSMNHEQILALQSEVEEADTTDSPELGPPPRSQFIDRDPVKLDSPSRAIPARAREASPEKKAELPPSTSLESPKANKTFYPSVPSPEKKVEPTIPPQLRPQASDTTASVPIKAGSKRKFTAPDDGENIPIQRTNDENRPFRAGPEKQSIRDKAGGGKTLKELANIRKEARERQAVDITTRKPLSAKSTNDDVSSPKKSKLSNDEVAAAKADLVKPKASKERSKTKTKNAAQVKVEAVKIEPMSIPELPPPATVELSVPVAEPALLSPNSPEPAPDSSGHRGDTPPPLDISSKGEMSRPSRRNRTAVSYAEPNLRDKMRRPTKELFDAVAGEGKYARRSSQAEPLDKLKRESDINGSGAKLLSANPQAAEAEPGRMPESPLANKTSSPQELPASVATERRRRPSSATAKATEMPDEADSSLSDKPREADTSTDTSGSGDADIYEFTSSSPQVDKEDEAVEQKRSSRRQTTSTRRASSATDGDKNRTSSRRRSMMV</sequence>
<feature type="compositionally biased region" description="Basic and acidic residues" evidence="9">
    <location>
        <begin position="328"/>
        <end position="339"/>
    </location>
</feature>
<evidence type="ECO:0000256" key="3">
    <source>
        <dbReference type="ARBA" id="ARBA00022454"/>
    </source>
</evidence>
<feature type="domain" description="Shugoshin N-terminal coiled-coil" evidence="11">
    <location>
        <begin position="139"/>
        <end position="181"/>
    </location>
</feature>
<feature type="region of interest" description="Disordered" evidence="9">
    <location>
        <begin position="226"/>
        <end position="255"/>
    </location>
</feature>
<dbReference type="Pfam" id="PF07558">
    <property type="entry name" value="Shugoshin_N"/>
    <property type="match status" value="1"/>
</dbReference>
<dbReference type="EMBL" id="JAWRVI010000032">
    <property type="protein sequence ID" value="KAK4087405.1"/>
    <property type="molecule type" value="Genomic_DNA"/>
</dbReference>
<feature type="compositionally biased region" description="Basic residues" evidence="9">
    <location>
        <begin position="227"/>
        <end position="238"/>
    </location>
</feature>
<feature type="region of interest" description="Disordered" evidence="9">
    <location>
        <begin position="290"/>
        <end position="507"/>
    </location>
</feature>
<feature type="compositionally biased region" description="Basic residues" evidence="9">
    <location>
        <begin position="761"/>
        <end position="770"/>
    </location>
</feature>
<protein>
    <recommendedName>
        <fullName evidence="14">Shugoshin</fullName>
    </recommendedName>
</protein>
<feature type="compositionally biased region" description="Basic and acidic residues" evidence="9">
    <location>
        <begin position="588"/>
        <end position="601"/>
    </location>
</feature>
<comment type="subcellular location">
    <subcellularLocation>
        <location evidence="1">Chromosome</location>
        <location evidence="1">Centromere</location>
    </subcellularLocation>
</comment>
<dbReference type="InterPro" id="IPR011516">
    <property type="entry name" value="Shugoshin_N"/>
</dbReference>
<evidence type="ECO:0000259" key="10">
    <source>
        <dbReference type="Pfam" id="PF07557"/>
    </source>
</evidence>